<dbReference type="Ensembl" id="ENSSRHT00000086786.1">
    <property type="protein sequence ID" value="ENSSRHP00000084498.1"/>
    <property type="gene ID" value="ENSSRHG00000041844.1"/>
</dbReference>
<feature type="compositionally biased region" description="Basic and acidic residues" evidence="1">
    <location>
        <begin position="423"/>
        <end position="447"/>
    </location>
</feature>
<name>A0A673M1Q8_9TELE</name>
<dbReference type="InterPro" id="IPR056290">
    <property type="entry name" value="CEPT76/DRC7_peptidase-like_dom"/>
</dbReference>
<dbReference type="PANTHER" id="PTHR20837">
    <property type="entry name" value="CENTROSOMAL PROTEIN-RELATED"/>
    <property type="match status" value="1"/>
</dbReference>
<feature type="compositionally biased region" description="Acidic residues" evidence="1">
    <location>
        <begin position="408"/>
        <end position="422"/>
    </location>
</feature>
<reference evidence="3" key="2">
    <citation type="submission" date="2025-09" db="UniProtKB">
        <authorList>
            <consortium name="Ensembl"/>
        </authorList>
    </citation>
    <scope>IDENTIFICATION</scope>
</reference>
<feature type="region of interest" description="Disordered" evidence="1">
    <location>
        <begin position="1"/>
        <end position="69"/>
    </location>
</feature>
<dbReference type="InterPro" id="IPR041510">
    <property type="entry name" value="DUF5523"/>
</dbReference>
<dbReference type="GO" id="GO:1904491">
    <property type="term" value="P:protein localization to ciliary transition zone"/>
    <property type="evidence" value="ECO:0007669"/>
    <property type="project" value="TreeGrafter"/>
</dbReference>
<feature type="compositionally biased region" description="Basic residues" evidence="1">
    <location>
        <begin position="24"/>
        <end position="33"/>
    </location>
</feature>
<evidence type="ECO:0000313" key="4">
    <source>
        <dbReference type="Proteomes" id="UP000472270"/>
    </source>
</evidence>
<evidence type="ECO:0000256" key="1">
    <source>
        <dbReference type="SAM" id="MobiDB-lite"/>
    </source>
</evidence>
<dbReference type="SMART" id="SM00239">
    <property type="entry name" value="C2"/>
    <property type="match status" value="1"/>
</dbReference>
<dbReference type="InterPro" id="IPR000008">
    <property type="entry name" value="C2_dom"/>
</dbReference>
<proteinExistence type="predicted"/>
<evidence type="ECO:0000313" key="3">
    <source>
        <dbReference type="Ensembl" id="ENSSRHP00000084498.1"/>
    </source>
</evidence>
<dbReference type="InterPro" id="IPR052434">
    <property type="entry name" value="Tectonic-like_complex_comp"/>
</dbReference>
<feature type="region of interest" description="Disordered" evidence="1">
    <location>
        <begin position="395"/>
        <end position="470"/>
    </location>
</feature>
<feature type="compositionally biased region" description="Acidic residues" evidence="1">
    <location>
        <begin position="37"/>
        <end position="69"/>
    </location>
</feature>
<dbReference type="Pfam" id="PF00168">
    <property type="entry name" value="C2"/>
    <property type="match status" value="1"/>
</dbReference>
<dbReference type="Pfam" id="PF15625">
    <property type="entry name" value="CC2D2AN-C2"/>
    <property type="match status" value="1"/>
</dbReference>
<dbReference type="InterPro" id="IPR035892">
    <property type="entry name" value="C2_domain_sf"/>
</dbReference>
<reference evidence="3" key="1">
    <citation type="submission" date="2025-08" db="UniProtKB">
        <authorList>
            <consortium name="Ensembl"/>
        </authorList>
    </citation>
    <scope>IDENTIFICATION</scope>
</reference>
<feature type="compositionally biased region" description="Basic residues" evidence="1">
    <location>
        <begin position="395"/>
        <end position="405"/>
    </location>
</feature>
<protein>
    <recommendedName>
        <fullName evidence="2">C2 domain-containing protein</fullName>
    </recommendedName>
</protein>
<dbReference type="GO" id="GO:0035869">
    <property type="term" value="C:ciliary transition zone"/>
    <property type="evidence" value="ECO:0007669"/>
    <property type="project" value="TreeGrafter"/>
</dbReference>
<dbReference type="PANTHER" id="PTHR20837:SF7">
    <property type="entry name" value="COILED-COIL AND C2 DOMAIN-CONTAINING PROTEIN 2A"/>
    <property type="match status" value="1"/>
</dbReference>
<dbReference type="Gene3D" id="2.60.40.150">
    <property type="entry name" value="C2 domain"/>
    <property type="match status" value="1"/>
</dbReference>
<dbReference type="Pfam" id="PF17661">
    <property type="entry name" value="DUF5523"/>
    <property type="match status" value="1"/>
</dbReference>
<feature type="domain" description="C2" evidence="2">
    <location>
        <begin position="836"/>
        <end position="1014"/>
    </location>
</feature>
<evidence type="ECO:0000259" key="2">
    <source>
        <dbReference type="PROSITE" id="PS50004"/>
    </source>
</evidence>
<accession>A0A673M1Q8</accession>
<dbReference type="Pfam" id="PF24656">
    <property type="entry name" value="CEPT76_peptidase"/>
    <property type="match status" value="1"/>
</dbReference>
<dbReference type="InterPro" id="IPR028928">
    <property type="entry name" value="CC2D2AN-C2"/>
</dbReference>
<dbReference type="GO" id="GO:1905515">
    <property type="term" value="P:non-motile cilium assembly"/>
    <property type="evidence" value="ECO:0007669"/>
    <property type="project" value="TreeGrafter"/>
</dbReference>
<dbReference type="Proteomes" id="UP000472270">
    <property type="component" value="Unassembled WGS sequence"/>
</dbReference>
<keyword evidence="4" id="KW-1185">Reference proteome</keyword>
<gene>
    <name evidence="3" type="primary">cc2d2a</name>
</gene>
<organism evidence="3 4">
    <name type="scientific">Sinocyclocheilus rhinocerous</name>
    <dbReference type="NCBI Taxonomy" id="307959"/>
    <lineage>
        <taxon>Eukaryota</taxon>
        <taxon>Metazoa</taxon>
        <taxon>Chordata</taxon>
        <taxon>Craniata</taxon>
        <taxon>Vertebrata</taxon>
        <taxon>Euteleostomi</taxon>
        <taxon>Actinopterygii</taxon>
        <taxon>Neopterygii</taxon>
        <taxon>Teleostei</taxon>
        <taxon>Ostariophysi</taxon>
        <taxon>Cypriniformes</taxon>
        <taxon>Cyprinidae</taxon>
        <taxon>Cyprininae</taxon>
        <taxon>Sinocyclocheilus</taxon>
    </lineage>
</organism>
<dbReference type="PROSITE" id="PS50004">
    <property type="entry name" value="C2"/>
    <property type="match status" value="1"/>
</dbReference>
<sequence>DLPTAEEAYNFFTFNFDPEPQQQPRRKKRHSRRREAEEEGEGESGEEDEEKEEEEGEEEGELEGEDDEDLFIIDQSAQDFLEVKRAEYIGYSRRLQRERETLFVPSMRPVPASSKLPENVRPRYLEEEGLYVGERPPVCLTNQNILENRILKQAEGRKWFGDDGCIIALPDPINESSSRPPLFHLEDELDPALQAVYRKALKTKHVNLYITGMGDPQADYQLDVDASGLIFSHHPLFSREHVLAARLAQLYDQHLTRQHKNLTRLLTDKVTQKCANKTKLPALSQVTQQRIAEYKQEVRHTRQLRDVEQEKDRALLKSIIRVWKELKALRDFQRFTNTPFKLFIRREKVDREQDEQEFENDIIAEVSELEAEAEEDYQRKMSEYRRQHEEWKSWKRKQKKQKKKRQQEEEEEDEESEEELGEEPEKPEPPEKPDMGDLEEQVREKAARIHRKPGEPVLIPELTVSGPVTPNEQCPRAEFARREDVAKRALFIKVLYNDKEVSRTDSRTLNMDFRVHFGQIFNLKIVNWPESIKLQVFESVGSSSSLLAEVCVPVPESSILTGSAPFEEMEFSSNQRVTFNHEGVGSGVPFSFEADGTNTQTLLTSGKLSWKLSCCVSWAVGEDDVPLAPPSSQPGGGMYSGLRQMDAIACIGASGLNDMKKLGKWAAESRLDPNDPSNASIMQLLSVVSGGDVAVPEYFRLEQLQEEFNFLTDEELHRCRRFRLLRLRSQEVPEFRHFKCVPSMEREISEKVFQDYEKRLKEGEIIDTKEHIDAHRALVAKYLQRVRESVINRFLIAKHHFILSDVVSEDEVPSIGLLGWNLFKLAEPKRPLKPRRKERKKVTAQNLSDGDIKLLVNIIRGYDIPIRRPYASKPPVSAKSGRSFAEPFTAPVSSHTPQQGSEWPFGQPLIRPFVEVSFQRSVLQTSTADGPNPCWNEEIVLPFSAPNGDYSSTSLQSVRDEVFINIFDEVLYDVVEDERERGNTIHTRIERHWLGSIKIPFSTIYLQSRIDGTFKVSTPPVLLGYSKERSLGSEGGYDAVRSRSEGTFLSLFITIEPQLVPGDTIREKFDSQEGERLLIASEVFEKEASGRFPDRPCLTTVIDINGKAVFVTRFIRPLTPPQELLDAFPNGPQETAELVARYVSLVPFLPDSVSFAGVCDLWSTCDQFLTLLAGDEEEHAVLLCNYFLSMGKGAWLIIGVAIPEVSDKPLSQSHINKTEGGKSQISVGEIMETHQWKSFEMDVKTLYFCMEPISGFPLHLPFSEIRPIIEAVHSTGVHKVEAPNVEFALAVYVHPYPGNVLSVWVYIASLVSAR</sequence>